<gene>
    <name evidence="2" type="ordered locus">KVU_1051</name>
</gene>
<feature type="transmembrane region" description="Helical" evidence="1">
    <location>
        <begin position="423"/>
        <end position="443"/>
    </location>
</feature>
<sequence>MLISLLIGQIGGQYLPSLRPLNDLASVAAITLALLRLPHVRRAAQVFVGLALIAAISLWIFAPAQMPSLRNALQQGTAFSAFLTTLGLVRGPVRASKLVADAAAYLFAFPAQMRTAAVTFGAQFLTILFNIGTISLLSDIARDHAARSGSDSRAADSITIAALRGTLFATLWNPIGIGFAVVLASISALSPGVFLAAAVIATLVVALGSLWVGRLIEGRPVAAPTSAGGSARALIGLLVAVAALIGATLLLHTLLHISFLVAACIILPAMAFLWPLVEPATRSAAVRNPAKAMGEASAATASEATIFLTATLISTPVALLLQSLGLEVIFTAGVVPPLVFVLAGLLLVPLLAIFYIPHTISFVMVAQIIGGSVIGQNHPLSLGIALMFAWGMAIAISPISAMSLITGRCIGRSTTDVSFRINGWFTIFCLTGAMVIVCAIYIFE</sequence>
<evidence type="ECO:0000313" key="3">
    <source>
        <dbReference type="Proteomes" id="UP000000692"/>
    </source>
</evidence>
<keyword evidence="3" id="KW-1185">Reference proteome</keyword>
<evidence type="ECO:0000313" key="2">
    <source>
        <dbReference type="EMBL" id="AEM40890.1"/>
    </source>
</evidence>
<feature type="transmembrane region" description="Helical" evidence="1">
    <location>
        <begin position="328"/>
        <end position="348"/>
    </location>
</feature>
<keyword evidence="1" id="KW-1133">Transmembrane helix</keyword>
<feature type="transmembrane region" description="Helical" evidence="1">
    <location>
        <begin position="298"/>
        <end position="322"/>
    </location>
</feature>
<reference evidence="2 3" key="1">
    <citation type="journal article" date="2011" name="J. Bacteriol.">
        <title>Complete genome sequence of the industrial strain Ketogulonicigenium vulgare WSH-001.</title>
        <authorList>
            <person name="Liu L."/>
            <person name="Li Y."/>
            <person name="Zhang J."/>
            <person name="Zhou Z."/>
            <person name="Liu J."/>
            <person name="Li X."/>
            <person name="Zhou J."/>
            <person name="Du G."/>
            <person name="Wang L."/>
            <person name="Chen J."/>
        </authorList>
    </citation>
    <scope>NUCLEOTIDE SEQUENCE [LARGE SCALE GENOMIC DNA]</scope>
    <source>
        <strain evidence="2 3">WSH-001</strain>
    </source>
</reference>
<organism evidence="2 3">
    <name type="scientific">Ketogulonicigenium vulgare (strain WSH-001)</name>
    <dbReference type="NCBI Taxonomy" id="759362"/>
    <lineage>
        <taxon>Bacteria</taxon>
        <taxon>Pseudomonadati</taxon>
        <taxon>Pseudomonadota</taxon>
        <taxon>Alphaproteobacteria</taxon>
        <taxon>Rhodobacterales</taxon>
        <taxon>Roseobacteraceae</taxon>
        <taxon>Ketogulonicigenium</taxon>
    </lineage>
</organism>
<dbReference type="AlphaFoldDB" id="F9Y6E4"/>
<accession>F9Y6E4</accession>
<feature type="transmembrane region" description="Helical" evidence="1">
    <location>
        <begin position="158"/>
        <end position="186"/>
    </location>
</feature>
<feature type="transmembrane region" description="Helical" evidence="1">
    <location>
        <begin position="233"/>
        <end position="251"/>
    </location>
</feature>
<dbReference type="eggNOG" id="ENOG502ZB56">
    <property type="taxonomic scope" value="Bacteria"/>
</dbReference>
<evidence type="ECO:0000256" key="1">
    <source>
        <dbReference type="SAM" id="Phobius"/>
    </source>
</evidence>
<proteinExistence type="predicted"/>
<feature type="transmembrane region" description="Helical" evidence="1">
    <location>
        <begin position="355"/>
        <end position="374"/>
    </location>
</feature>
<name>F9Y6E4_KETVW</name>
<feature type="transmembrane region" description="Helical" evidence="1">
    <location>
        <begin position="116"/>
        <end position="137"/>
    </location>
</feature>
<feature type="transmembrane region" description="Helical" evidence="1">
    <location>
        <begin position="257"/>
        <end position="277"/>
    </location>
</feature>
<dbReference type="EMBL" id="CP002018">
    <property type="protein sequence ID" value="AEM40890.1"/>
    <property type="molecule type" value="Genomic_DNA"/>
</dbReference>
<protein>
    <submittedName>
        <fullName evidence="2">Uncharacterized protein</fullName>
    </submittedName>
</protein>
<keyword evidence="1" id="KW-0472">Membrane</keyword>
<feature type="transmembrane region" description="Helical" evidence="1">
    <location>
        <begin position="380"/>
        <end position="402"/>
    </location>
</feature>
<dbReference type="PATRIC" id="fig|759362.5.peg.1079"/>
<dbReference type="HOGENOM" id="CLU_572208_0_0_5"/>
<dbReference type="Proteomes" id="UP000000692">
    <property type="component" value="Chromosome"/>
</dbReference>
<feature type="transmembrane region" description="Helical" evidence="1">
    <location>
        <begin position="192"/>
        <end position="212"/>
    </location>
</feature>
<dbReference type="OrthoDB" id="8409957at2"/>
<dbReference type="KEGG" id="kvl:KVU_1051"/>
<feature type="transmembrane region" description="Helical" evidence="1">
    <location>
        <begin position="44"/>
        <end position="62"/>
    </location>
</feature>
<keyword evidence="1" id="KW-0812">Transmembrane</keyword>